<organism evidence="2">
    <name type="scientific">marine sediment metagenome</name>
    <dbReference type="NCBI Taxonomy" id="412755"/>
    <lineage>
        <taxon>unclassified sequences</taxon>
        <taxon>metagenomes</taxon>
        <taxon>ecological metagenomes</taxon>
    </lineage>
</organism>
<dbReference type="EMBL" id="LAZR01011114">
    <property type="protein sequence ID" value="KKM63355.1"/>
    <property type="molecule type" value="Genomic_DNA"/>
</dbReference>
<comment type="caution">
    <text evidence="2">The sequence shown here is derived from an EMBL/GenBank/DDBJ whole genome shotgun (WGS) entry which is preliminary data.</text>
</comment>
<dbReference type="AlphaFoldDB" id="A0A0F9LGK8"/>
<protein>
    <submittedName>
        <fullName evidence="2">Uncharacterized protein</fullName>
    </submittedName>
</protein>
<keyword evidence="1" id="KW-0472">Membrane</keyword>
<feature type="transmembrane region" description="Helical" evidence="1">
    <location>
        <begin position="91"/>
        <end position="116"/>
    </location>
</feature>
<keyword evidence="1" id="KW-0812">Transmembrane</keyword>
<name>A0A0F9LGK8_9ZZZZ</name>
<keyword evidence="1" id="KW-1133">Transmembrane helix</keyword>
<evidence type="ECO:0000313" key="2">
    <source>
        <dbReference type="EMBL" id="KKM63355.1"/>
    </source>
</evidence>
<gene>
    <name evidence="2" type="ORF">LCGC14_1512310</name>
</gene>
<feature type="transmembrane region" description="Helical" evidence="1">
    <location>
        <begin position="6"/>
        <end position="27"/>
    </location>
</feature>
<sequence>MSWTAVGIAGIGLFFAIWLAGVVKVTIYDKRRVLQTPSSEDEFDERYPDDFDLVRKYSKRVTYSSIGLSIIITAGAIGLAAINAADVGDEYFSKVGMVMTAALPLALLWIANALLLSKWKRKDGTSLTVHYGSKGGDLHD</sequence>
<reference evidence="2" key="1">
    <citation type="journal article" date="2015" name="Nature">
        <title>Complex archaea that bridge the gap between prokaryotes and eukaryotes.</title>
        <authorList>
            <person name="Spang A."/>
            <person name="Saw J.H."/>
            <person name="Jorgensen S.L."/>
            <person name="Zaremba-Niedzwiedzka K."/>
            <person name="Martijn J."/>
            <person name="Lind A.E."/>
            <person name="van Eijk R."/>
            <person name="Schleper C."/>
            <person name="Guy L."/>
            <person name="Ettema T.J."/>
        </authorList>
    </citation>
    <scope>NUCLEOTIDE SEQUENCE</scope>
</reference>
<proteinExistence type="predicted"/>
<feature type="transmembrane region" description="Helical" evidence="1">
    <location>
        <begin position="65"/>
        <end position="85"/>
    </location>
</feature>
<evidence type="ECO:0000256" key="1">
    <source>
        <dbReference type="SAM" id="Phobius"/>
    </source>
</evidence>
<accession>A0A0F9LGK8</accession>